<proteinExistence type="predicted"/>
<dbReference type="PROSITE" id="PS50853">
    <property type="entry name" value="FN3"/>
    <property type="match status" value="1"/>
</dbReference>
<protein>
    <recommendedName>
        <fullName evidence="1">Fibronectin type-III domain-containing protein</fullName>
    </recommendedName>
</protein>
<name>A0ABD0NAR7_CIRMR</name>
<dbReference type="Proteomes" id="UP001529510">
    <property type="component" value="Unassembled WGS sequence"/>
</dbReference>
<evidence type="ECO:0000259" key="1">
    <source>
        <dbReference type="PROSITE" id="PS50853"/>
    </source>
</evidence>
<dbReference type="InterPro" id="IPR003961">
    <property type="entry name" value="FN3_dom"/>
</dbReference>
<dbReference type="CDD" id="cd00063">
    <property type="entry name" value="FN3"/>
    <property type="match status" value="1"/>
</dbReference>
<sequence length="55" mass="5879">SEWVVANKELTTSNRFVISGLTTGDLLKIRVVAVNAGGRSEPVSLAQPVTIREVV</sequence>
<keyword evidence="3" id="KW-1185">Reference proteome</keyword>
<feature type="domain" description="Fibronectin type-III" evidence="1">
    <location>
        <begin position="1"/>
        <end position="54"/>
    </location>
</feature>
<feature type="non-terminal residue" evidence="2">
    <location>
        <position position="1"/>
    </location>
</feature>
<dbReference type="InterPro" id="IPR036116">
    <property type="entry name" value="FN3_sf"/>
</dbReference>
<feature type="non-terminal residue" evidence="2">
    <location>
        <position position="55"/>
    </location>
</feature>
<evidence type="ECO:0000313" key="2">
    <source>
        <dbReference type="EMBL" id="KAL0158773.1"/>
    </source>
</evidence>
<dbReference type="Gene3D" id="2.60.40.10">
    <property type="entry name" value="Immunoglobulins"/>
    <property type="match status" value="1"/>
</dbReference>
<reference evidence="2 3" key="1">
    <citation type="submission" date="2024-05" db="EMBL/GenBank/DDBJ databases">
        <title>Genome sequencing and assembly of Indian major carp, Cirrhinus mrigala (Hamilton, 1822).</title>
        <authorList>
            <person name="Mohindra V."/>
            <person name="Chowdhury L.M."/>
            <person name="Lal K."/>
            <person name="Jena J.K."/>
        </authorList>
    </citation>
    <scope>NUCLEOTIDE SEQUENCE [LARGE SCALE GENOMIC DNA]</scope>
    <source>
        <strain evidence="2">CM1030</strain>
        <tissue evidence="2">Blood</tissue>
    </source>
</reference>
<dbReference type="InterPro" id="IPR013783">
    <property type="entry name" value="Ig-like_fold"/>
</dbReference>
<organism evidence="2 3">
    <name type="scientific">Cirrhinus mrigala</name>
    <name type="common">Mrigala</name>
    <dbReference type="NCBI Taxonomy" id="683832"/>
    <lineage>
        <taxon>Eukaryota</taxon>
        <taxon>Metazoa</taxon>
        <taxon>Chordata</taxon>
        <taxon>Craniata</taxon>
        <taxon>Vertebrata</taxon>
        <taxon>Euteleostomi</taxon>
        <taxon>Actinopterygii</taxon>
        <taxon>Neopterygii</taxon>
        <taxon>Teleostei</taxon>
        <taxon>Ostariophysi</taxon>
        <taxon>Cypriniformes</taxon>
        <taxon>Cyprinidae</taxon>
        <taxon>Labeoninae</taxon>
        <taxon>Labeonini</taxon>
        <taxon>Cirrhinus</taxon>
    </lineage>
</organism>
<gene>
    <name evidence="2" type="ORF">M9458_046849</name>
</gene>
<comment type="caution">
    <text evidence="2">The sequence shown here is derived from an EMBL/GenBank/DDBJ whole genome shotgun (WGS) entry which is preliminary data.</text>
</comment>
<dbReference type="EMBL" id="JAMKFB020000023">
    <property type="protein sequence ID" value="KAL0158773.1"/>
    <property type="molecule type" value="Genomic_DNA"/>
</dbReference>
<dbReference type="AlphaFoldDB" id="A0ABD0NAR7"/>
<dbReference type="SUPFAM" id="SSF49265">
    <property type="entry name" value="Fibronectin type III"/>
    <property type="match status" value="1"/>
</dbReference>
<evidence type="ECO:0000313" key="3">
    <source>
        <dbReference type="Proteomes" id="UP001529510"/>
    </source>
</evidence>
<accession>A0ABD0NAR7</accession>